<dbReference type="SFLD" id="SFLDS00003">
    <property type="entry name" value="Haloacid_Dehalogenase"/>
    <property type="match status" value="1"/>
</dbReference>
<reference evidence="1 2" key="1">
    <citation type="submission" date="2016-12" db="EMBL/GenBank/DDBJ databases">
        <title>The draft genome sequence of Actinophytocola sp. 11-183.</title>
        <authorList>
            <person name="Wang W."/>
            <person name="Yuan L."/>
        </authorList>
    </citation>
    <scope>NUCLEOTIDE SEQUENCE [LARGE SCALE GENOMIC DNA]</scope>
    <source>
        <strain evidence="1 2">11-183</strain>
    </source>
</reference>
<dbReference type="Proteomes" id="UP000185596">
    <property type="component" value="Unassembled WGS sequence"/>
</dbReference>
<proteinExistence type="predicted"/>
<name>A0A1Q8C6G3_9PSEU</name>
<dbReference type="SFLD" id="SFLDG01129">
    <property type="entry name" value="C1.5:_HAD__Beta-PGM__Phosphata"/>
    <property type="match status" value="1"/>
</dbReference>
<comment type="caution">
    <text evidence="1">The sequence shown here is derived from an EMBL/GenBank/DDBJ whole genome shotgun (WGS) entry which is preliminary data.</text>
</comment>
<dbReference type="EMBL" id="MSIE01000080">
    <property type="protein sequence ID" value="OLF09956.1"/>
    <property type="molecule type" value="Genomic_DNA"/>
</dbReference>
<dbReference type="InterPro" id="IPR006439">
    <property type="entry name" value="HAD-SF_hydro_IA"/>
</dbReference>
<dbReference type="Pfam" id="PF00702">
    <property type="entry name" value="Hydrolase"/>
    <property type="match status" value="1"/>
</dbReference>
<dbReference type="PRINTS" id="PR00413">
    <property type="entry name" value="HADHALOGNASE"/>
</dbReference>
<gene>
    <name evidence="1" type="ORF">BU204_32265</name>
</gene>
<dbReference type="RefSeq" id="WP_075129585.1">
    <property type="nucleotide sequence ID" value="NZ_MSIE01000080.1"/>
</dbReference>
<dbReference type="CDD" id="cd02603">
    <property type="entry name" value="HAD_sEH-N_like"/>
    <property type="match status" value="1"/>
</dbReference>
<dbReference type="OrthoDB" id="9795007at2"/>
<dbReference type="NCBIfam" id="TIGR01509">
    <property type="entry name" value="HAD-SF-IA-v3"/>
    <property type="match status" value="1"/>
</dbReference>
<dbReference type="AlphaFoldDB" id="A0A1Q8C6G3"/>
<accession>A0A1Q8C6G3</accession>
<protein>
    <recommendedName>
        <fullName evidence="3">Haloacid dehalogenase</fullName>
    </recommendedName>
</protein>
<dbReference type="PANTHER" id="PTHR47829:SF1">
    <property type="entry name" value="HAD FAMILY PHOSPHATASE"/>
    <property type="match status" value="1"/>
</dbReference>
<evidence type="ECO:0008006" key="3">
    <source>
        <dbReference type="Google" id="ProtNLM"/>
    </source>
</evidence>
<dbReference type="InterPro" id="IPR023198">
    <property type="entry name" value="PGP-like_dom2"/>
</dbReference>
<dbReference type="PANTHER" id="PTHR47829">
    <property type="entry name" value="HYDROLASE, PUTATIVE (AFU_ORTHOLOGUE AFUA_1G12880)-RELATED"/>
    <property type="match status" value="1"/>
</dbReference>
<dbReference type="STRING" id="1912961.BU204_32265"/>
<dbReference type="Gene3D" id="3.40.50.1000">
    <property type="entry name" value="HAD superfamily/HAD-like"/>
    <property type="match status" value="1"/>
</dbReference>
<dbReference type="InterPro" id="IPR036412">
    <property type="entry name" value="HAD-like_sf"/>
</dbReference>
<sequence length="216" mass="23534">MRTATRVAAVLVDYGGVLTNPIAESLATFAARNGLTARQITQAVAAVSWREGYPLMGALETGLVTEVEVARKVSVELTRATGRPVEIVEYREQWFGCRVPNRALLDYLPSLRARGYVLGLLTNNVREWRTSWRAGVPVSLFDCVVDSSAEGTRKPDAGFYRVALERLAGLGLPPQACLMVDDVADNCAAATEAGMRAVRFTTTEEAITAIERELRS</sequence>
<evidence type="ECO:0000313" key="2">
    <source>
        <dbReference type="Proteomes" id="UP000185596"/>
    </source>
</evidence>
<dbReference type="Gene3D" id="1.10.150.240">
    <property type="entry name" value="Putative phosphatase, domain 2"/>
    <property type="match status" value="1"/>
</dbReference>
<dbReference type="InterPro" id="IPR023214">
    <property type="entry name" value="HAD_sf"/>
</dbReference>
<dbReference type="SUPFAM" id="SSF56784">
    <property type="entry name" value="HAD-like"/>
    <property type="match status" value="1"/>
</dbReference>
<evidence type="ECO:0000313" key="1">
    <source>
        <dbReference type="EMBL" id="OLF09956.1"/>
    </source>
</evidence>
<dbReference type="InterPro" id="IPR052898">
    <property type="entry name" value="ACAD10-like"/>
</dbReference>
<organism evidence="1 2">
    <name type="scientific">Actinophytocola xanthii</name>
    <dbReference type="NCBI Taxonomy" id="1912961"/>
    <lineage>
        <taxon>Bacteria</taxon>
        <taxon>Bacillati</taxon>
        <taxon>Actinomycetota</taxon>
        <taxon>Actinomycetes</taxon>
        <taxon>Pseudonocardiales</taxon>
        <taxon>Pseudonocardiaceae</taxon>
    </lineage>
</organism>
<keyword evidence="2" id="KW-1185">Reference proteome</keyword>